<dbReference type="HOGENOM" id="CLU_877643_0_0_1"/>
<evidence type="ECO:0000313" key="3">
    <source>
        <dbReference type="Proteomes" id="UP000007796"/>
    </source>
</evidence>
<dbReference type="EMBL" id="GL629801">
    <property type="protein sequence ID" value="EFX00501.1"/>
    <property type="molecule type" value="Genomic_DNA"/>
</dbReference>
<feature type="transmembrane region" description="Helical" evidence="1">
    <location>
        <begin position="38"/>
        <end position="56"/>
    </location>
</feature>
<dbReference type="eggNOG" id="ENOG502RA04">
    <property type="taxonomic scope" value="Eukaryota"/>
</dbReference>
<dbReference type="Proteomes" id="UP000007796">
    <property type="component" value="Unassembled WGS sequence"/>
</dbReference>
<evidence type="ECO:0000313" key="2">
    <source>
        <dbReference type="EMBL" id="EFX00501.1"/>
    </source>
</evidence>
<keyword evidence="1" id="KW-0472">Membrane</keyword>
<reference evidence="2 3" key="1">
    <citation type="journal article" date="2011" name="Proc. Natl. Acad. Sci. U.S.A.">
        <title>Genome and transcriptome analyses of the mountain pine beetle-fungal symbiont Grosmannia clavigera, a lodgepole pine pathogen.</title>
        <authorList>
            <person name="DiGuistini S."/>
            <person name="Wang Y."/>
            <person name="Liao N.Y."/>
            <person name="Taylor G."/>
            <person name="Tanguay P."/>
            <person name="Feau N."/>
            <person name="Henrissat B."/>
            <person name="Chan S.K."/>
            <person name="Hesse-Orce U."/>
            <person name="Alamouti S.M."/>
            <person name="Tsui C.K.M."/>
            <person name="Docking R.T."/>
            <person name="Levasseur A."/>
            <person name="Haridas S."/>
            <person name="Robertson G."/>
            <person name="Birol I."/>
            <person name="Holt R.A."/>
            <person name="Marra M.A."/>
            <person name="Hamelin R.C."/>
            <person name="Hirst M."/>
            <person name="Jones S.J.M."/>
            <person name="Bohlmann J."/>
            <person name="Breuil C."/>
        </authorList>
    </citation>
    <scope>NUCLEOTIDE SEQUENCE [LARGE SCALE GENOMIC DNA]</scope>
    <source>
        <strain evidence="3">kw1407 / UAMH 11150</strain>
    </source>
</reference>
<proteinExistence type="predicted"/>
<protein>
    <submittedName>
        <fullName evidence="2">Uncharacterized protein</fullName>
    </submittedName>
</protein>
<sequence>MDATMDQKAEYPTVYVGETRAIGGRAKLRRFTMTGMKLVFMSLFLGVCLALVYKTISGTQTSQCCIEIPLLTSKDKQNYDKLLAKYNRVVQDGRSADQLRPTAILHRAVEAGNLSYTYTTTTLTKGTTVTLTTTPSTTVVATTSSVSSTGASVNSSTVSGCGSIVPQIVTVTVHDSIGAASYTASSSGPASMATSIIALSPKPFSTRVTTTTILVTASSSAPPETQTATLTSTAVIVVTATELATAGVSANSGVSASTVGNMFGSLSAPSHFPNRTSTAYGSAYATTVNYTMTVPPIGTGTAKLLTTHGTTTSRSDPVQTVMSASGDRKVVCGSAIMLSVVLMAFIGHI</sequence>
<dbReference type="STRING" id="655863.F0XPX9"/>
<dbReference type="AlphaFoldDB" id="F0XPX9"/>
<dbReference type="GeneID" id="25981055"/>
<organism evidence="3">
    <name type="scientific">Grosmannia clavigera (strain kw1407 / UAMH 11150)</name>
    <name type="common">Blue stain fungus</name>
    <name type="synonym">Graphiocladiella clavigera</name>
    <dbReference type="NCBI Taxonomy" id="655863"/>
    <lineage>
        <taxon>Eukaryota</taxon>
        <taxon>Fungi</taxon>
        <taxon>Dikarya</taxon>
        <taxon>Ascomycota</taxon>
        <taxon>Pezizomycotina</taxon>
        <taxon>Sordariomycetes</taxon>
        <taxon>Sordariomycetidae</taxon>
        <taxon>Ophiostomatales</taxon>
        <taxon>Ophiostomataceae</taxon>
        <taxon>Leptographium</taxon>
    </lineage>
</organism>
<keyword evidence="1" id="KW-1133">Transmembrane helix</keyword>
<dbReference type="RefSeq" id="XP_014169983.1">
    <property type="nucleotide sequence ID" value="XM_014314508.1"/>
</dbReference>
<accession>F0XPX9</accession>
<keyword evidence="1" id="KW-0812">Transmembrane</keyword>
<gene>
    <name evidence="2" type="ORF">CMQ_7503</name>
</gene>
<name>F0XPX9_GROCL</name>
<evidence type="ECO:0000256" key="1">
    <source>
        <dbReference type="SAM" id="Phobius"/>
    </source>
</evidence>
<keyword evidence="3" id="KW-1185">Reference proteome</keyword>
<dbReference type="InParanoid" id="F0XPX9"/>